<organism evidence="3 4">
    <name type="scientific">Alcanivorax hongdengensis A-11-3</name>
    <dbReference type="NCBI Taxonomy" id="1177179"/>
    <lineage>
        <taxon>Bacteria</taxon>
        <taxon>Pseudomonadati</taxon>
        <taxon>Pseudomonadota</taxon>
        <taxon>Gammaproteobacteria</taxon>
        <taxon>Oceanospirillales</taxon>
        <taxon>Alcanivoracaceae</taxon>
        <taxon>Alcanivorax</taxon>
    </lineage>
</organism>
<evidence type="ECO:0000256" key="1">
    <source>
        <dbReference type="ARBA" id="ARBA00007689"/>
    </source>
</evidence>
<protein>
    <recommendedName>
        <fullName evidence="2">YCII-related domain-containing protein</fullName>
    </recommendedName>
</protein>
<sequence length="98" mass="10758">MFVVTLTYKVPLTTVDQYLEAHLAYLDRGYAAGHFIVSGRKVPRTGGVILARADSRNDLLSLLEQDPFHQAGIADFDIVEFVPSKTAEGLEALHESAL</sequence>
<dbReference type="EMBL" id="AMRJ01000002">
    <property type="protein sequence ID" value="EKF75665.1"/>
    <property type="molecule type" value="Genomic_DNA"/>
</dbReference>
<dbReference type="AlphaFoldDB" id="L0WIJ3"/>
<feature type="domain" description="YCII-related" evidence="2">
    <location>
        <begin position="1"/>
        <end position="81"/>
    </location>
</feature>
<dbReference type="Gene3D" id="3.30.70.1060">
    <property type="entry name" value="Dimeric alpha+beta barrel"/>
    <property type="match status" value="1"/>
</dbReference>
<name>L0WIJ3_9GAMM</name>
<dbReference type="InterPro" id="IPR005545">
    <property type="entry name" value="YCII"/>
</dbReference>
<dbReference type="SUPFAM" id="SSF54909">
    <property type="entry name" value="Dimeric alpha+beta barrel"/>
    <property type="match status" value="1"/>
</dbReference>
<dbReference type="Proteomes" id="UP000010164">
    <property type="component" value="Unassembled WGS sequence"/>
</dbReference>
<evidence type="ECO:0000313" key="3">
    <source>
        <dbReference type="EMBL" id="EKF75665.1"/>
    </source>
</evidence>
<dbReference type="PANTHER" id="PTHR37828">
    <property type="entry name" value="GSR2449 PROTEIN"/>
    <property type="match status" value="1"/>
</dbReference>
<dbReference type="PANTHER" id="PTHR37828:SF1">
    <property type="entry name" value="YCII-RELATED DOMAIN-CONTAINING PROTEIN"/>
    <property type="match status" value="1"/>
</dbReference>
<keyword evidence="4" id="KW-1185">Reference proteome</keyword>
<dbReference type="PATRIC" id="fig|1177179.3.peg.456"/>
<evidence type="ECO:0000259" key="2">
    <source>
        <dbReference type="Pfam" id="PF03795"/>
    </source>
</evidence>
<dbReference type="Pfam" id="PF03795">
    <property type="entry name" value="YCII"/>
    <property type="match status" value="1"/>
</dbReference>
<evidence type="ECO:0000313" key="4">
    <source>
        <dbReference type="Proteomes" id="UP000010164"/>
    </source>
</evidence>
<reference evidence="3 4" key="1">
    <citation type="journal article" date="2012" name="J. Bacteriol.">
        <title>Genome Sequence of the Alkane-Degrading Bacterium Alcanivorax hongdengensis Type Strain A-11-3.</title>
        <authorList>
            <person name="Lai Q."/>
            <person name="Shao Z."/>
        </authorList>
    </citation>
    <scope>NUCLEOTIDE SEQUENCE [LARGE SCALE GENOMIC DNA]</scope>
    <source>
        <strain evidence="3 4">A-11-3</strain>
    </source>
</reference>
<dbReference type="RefSeq" id="WP_008927649.1">
    <property type="nucleotide sequence ID" value="NZ_AMRJ01000002.1"/>
</dbReference>
<gene>
    <name evidence="3" type="ORF">A11A3_02312</name>
</gene>
<dbReference type="OrthoDB" id="9814407at2"/>
<dbReference type="STRING" id="1177179.A11A3_02312"/>
<comment type="similarity">
    <text evidence="1">Belongs to the YciI family.</text>
</comment>
<accession>L0WIJ3</accession>
<dbReference type="InterPro" id="IPR011008">
    <property type="entry name" value="Dimeric_a/b-barrel"/>
</dbReference>
<dbReference type="eggNOG" id="COG2350">
    <property type="taxonomic scope" value="Bacteria"/>
</dbReference>
<comment type="caution">
    <text evidence="3">The sequence shown here is derived from an EMBL/GenBank/DDBJ whole genome shotgun (WGS) entry which is preliminary data.</text>
</comment>
<proteinExistence type="inferred from homology"/>